<evidence type="ECO:0000313" key="9">
    <source>
        <dbReference type="Proteomes" id="UP000677152"/>
    </source>
</evidence>
<dbReference type="Proteomes" id="UP000677152">
    <property type="component" value="Chromosome"/>
</dbReference>
<dbReference type="InterPro" id="IPR022369">
    <property type="entry name" value="Integral_membrane_TerC_rswitch"/>
</dbReference>
<feature type="transmembrane region" description="Helical" evidence="7">
    <location>
        <begin position="223"/>
        <end position="243"/>
    </location>
</feature>
<dbReference type="EMBL" id="CP073249">
    <property type="protein sequence ID" value="QUF06322.1"/>
    <property type="molecule type" value="Genomic_DNA"/>
</dbReference>
<keyword evidence="5 7" id="KW-0472">Membrane</keyword>
<feature type="transmembrane region" description="Helical" evidence="7">
    <location>
        <begin position="276"/>
        <end position="298"/>
    </location>
</feature>
<keyword evidence="4 7" id="KW-1133">Transmembrane helix</keyword>
<evidence type="ECO:0000256" key="2">
    <source>
        <dbReference type="ARBA" id="ARBA00007511"/>
    </source>
</evidence>
<feature type="transmembrane region" description="Helical" evidence="7">
    <location>
        <begin position="130"/>
        <end position="148"/>
    </location>
</feature>
<dbReference type="InterPro" id="IPR005496">
    <property type="entry name" value="Integral_membrane_TerC"/>
</dbReference>
<dbReference type="Pfam" id="PF03741">
    <property type="entry name" value="TerC"/>
    <property type="match status" value="1"/>
</dbReference>
<reference evidence="8" key="1">
    <citation type="submission" date="2021-04" db="EMBL/GenBank/DDBJ databases">
        <title>Genomic sequence of Actinosynnema pretiosum subsp. pretiosum ATCC 31280 (C-14919).</title>
        <authorList>
            <person name="Bai L."/>
            <person name="Wang X."/>
            <person name="Xiao Y."/>
        </authorList>
    </citation>
    <scope>NUCLEOTIDE SEQUENCE</scope>
    <source>
        <strain evidence="8">ATCC 31280</strain>
    </source>
</reference>
<feature type="transmembrane region" description="Helical" evidence="7">
    <location>
        <begin position="78"/>
        <end position="95"/>
    </location>
</feature>
<evidence type="ECO:0000256" key="4">
    <source>
        <dbReference type="ARBA" id="ARBA00022989"/>
    </source>
</evidence>
<keyword evidence="3 7" id="KW-0812">Transmembrane</keyword>
<sequence length="334" mass="36757">MVVPFWAWAAVLGVILVMLAVDLFAHRRAHVVSVREAAVWSAVWITLGLAFGGVVWWVWGADPAAQYFAGYVIEKSLAVDNVFVFAIIFGYFAVPREHQHRVLFYGVLGALVFRAVFIAAGSVLIASFSWILYLFGAFLVLTGVKMARQKDEVVDPERSAVLRLFRRFVPMTDRQHGHRFLVREGGKWVATPLLAVLVLVEVTDIVFAVDSIPAIFAVTQEPFLVFTSNAFAILGLRAMYFLLADLMHRFTYLKLGLALVLVWVGVKMLLLDVYKIPTAASLAVVAAILAVAVGASWWKTRDATPEPGAGIKSDSESKSGPEIEARSETGSDRS</sequence>
<dbReference type="PANTHER" id="PTHR30238:SF0">
    <property type="entry name" value="THYLAKOID MEMBRANE PROTEIN TERC, CHLOROPLASTIC"/>
    <property type="match status" value="1"/>
</dbReference>
<proteinExistence type="inferred from homology"/>
<evidence type="ECO:0000256" key="3">
    <source>
        <dbReference type="ARBA" id="ARBA00022692"/>
    </source>
</evidence>
<dbReference type="AlphaFoldDB" id="A0AA45LAE3"/>
<evidence type="ECO:0000313" key="8">
    <source>
        <dbReference type="EMBL" id="QUF06322.1"/>
    </source>
</evidence>
<dbReference type="PANTHER" id="PTHR30238">
    <property type="entry name" value="MEMBRANE BOUND PREDICTED REDOX MODULATOR"/>
    <property type="match status" value="1"/>
</dbReference>
<organism evidence="8 9">
    <name type="scientific">Actinosynnema pretiosum subsp. pretiosum</name>
    <dbReference type="NCBI Taxonomy" id="103721"/>
    <lineage>
        <taxon>Bacteria</taxon>
        <taxon>Bacillati</taxon>
        <taxon>Actinomycetota</taxon>
        <taxon>Actinomycetes</taxon>
        <taxon>Pseudonocardiales</taxon>
        <taxon>Pseudonocardiaceae</taxon>
        <taxon>Actinosynnema</taxon>
    </lineage>
</organism>
<feature type="region of interest" description="Disordered" evidence="6">
    <location>
        <begin position="301"/>
        <end position="334"/>
    </location>
</feature>
<feature type="transmembrane region" description="Helical" evidence="7">
    <location>
        <begin position="6"/>
        <end position="25"/>
    </location>
</feature>
<feature type="compositionally biased region" description="Basic and acidic residues" evidence="6">
    <location>
        <begin position="313"/>
        <end position="334"/>
    </location>
</feature>
<dbReference type="GO" id="GO:0016020">
    <property type="term" value="C:membrane"/>
    <property type="evidence" value="ECO:0007669"/>
    <property type="project" value="UniProtKB-SubCell"/>
</dbReference>
<evidence type="ECO:0000256" key="1">
    <source>
        <dbReference type="ARBA" id="ARBA00004141"/>
    </source>
</evidence>
<evidence type="ECO:0000256" key="7">
    <source>
        <dbReference type="SAM" id="Phobius"/>
    </source>
</evidence>
<feature type="transmembrane region" description="Helical" evidence="7">
    <location>
        <begin position="193"/>
        <end position="217"/>
    </location>
</feature>
<comment type="similarity">
    <text evidence="2">Belongs to the TerC family.</text>
</comment>
<comment type="subcellular location">
    <subcellularLocation>
        <location evidence="1">Membrane</location>
        <topology evidence="1">Multi-pass membrane protein</topology>
    </subcellularLocation>
</comment>
<gene>
    <name evidence="8" type="ORF">KCV87_09825</name>
</gene>
<evidence type="ECO:0000256" key="6">
    <source>
        <dbReference type="SAM" id="MobiDB-lite"/>
    </source>
</evidence>
<dbReference type="NCBIfam" id="TIGR03718">
    <property type="entry name" value="R_switched_Alx"/>
    <property type="match status" value="1"/>
</dbReference>
<feature type="transmembrane region" description="Helical" evidence="7">
    <location>
        <begin position="102"/>
        <end position="124"/>
    </location>
</feature>
<feature type="transmembrane region" description="Helical" evidence="7">
    <location>
        <begin position="250"/>
        <end position="270"/>
    </location>
</feature>
<evidence type="ECO:0000256" key="5">
    <source>
        <dbReference type="ARBA" id="ARBA00023136"/>
    </source>
</evidence>
<accession>A0AA45LAE3</accession>
<feature type="transmembrane region" description="Helical" evidence="7">
    <location>
        <begin position="37"/>
        <end position="58"/>
    </location>
</feature>
<protein>
    <submittedName>
        <fullName evidence="8">TerC family protein</fullName>
    </submittedName>
</protein>
<name>A0AA45LAE3_9PSEU</name>